<feature type="non-terminal residue" evidence="1">
    <location>
        <position position="1"/>
    </location>
</feature>
<accession>A0A388TLL2</accession>
<evidence type="ECO:0000313" key="2">
    <source>
        <dbReference type="Proteomes" id="UP000282196"/>
    </source>
</evidence>
<sequence>IAAAENAEVVVISTKLESELAELALNERIHLFSGRQSMPRKRSKENKI</sequence>
<reference evidence="1 2" key="1">
    <citation type="journal article" date="2019" name="ISME J.">
        <title>Genome analyses of uncultured TG2/ZB3 bacteria in 'Margulisbacteria' specifically attached to ectosymbiotic spirochetes of protists in the termite gut.</title>
        <authorList>
            <person name="Utami Y.D."/>
            <person name="Kuwahara H."/>
            <person name="Igai K."/>
            <person name="Murakami T."/>
            <person name="Sugaya K."/>
            <person name="Morikawa T."/>
            <person name="Nagura Y."/>
            <person name="Yuki M."/>
            <person name="Deevong P."/>
            <person name="Inoue T."/>
            <person name="Kihara K."/>
            <person name="Lo N."/>
            <person name="Yamada A."/>
            <person name="Ohkuma M."/>
            <person name="Hongoh Y."/>
        </authorList>
    </citation>
    <scope>NUCLEOTIDE SEQUENCE [LARGE SCALE GENOMIC DNA]</scope>
    <source>
        <strain evidence="1">RsDinE6-01</strain>
    </source>
</reference>
<evidence type="ECO:0000313" key="1">
    <source>
        <dbReference type="EMBL" id="GBR77671.1"/>
    </source>
</evidence>
<keyword evidence="2" id="KW-1185">Reference proteome</keyword>
<dbReference type="AlphaFoldDB" id="A0A388TLL2"/>
<protein>
    <submittedName>
        <fullName evidence="1">Uncharacterized protein</fullName>
    </submittedName>
</protein>
<dbReference type="EMBL" id="BGZP01000018">
    <property type="protein sequence ID" value="GBR77671.1"/>
    <property type="molecule type" value="Genomic_DNA"/>
</dbReference>
<dbReference type="Proteomes" id="UP000282196">
    <property type="component" value="Unassembled WGS sequence"/>
</dbReference>
<organism evidence="1 2">
    <name type="scientific">Candidatus Termititenax dinenymphae</name>
    <dbReference type="NCBI Taxonomy" id="2218523"/>
    <lineage>
        <taxon>Bacteria</taxon>
        <taxon>Bacillati</taxon>
        <taxon>Candidatus Margulisiibacteriota</taxon>
        <taxon>Candidatus Termititenacia</taxon>
        <taxon>Candidatus Termititenacales</taxon>
        <taxon>Candidatus Termititenacaceae</taxon>
        <taxon>Candidatus Termititenax</taxon>
    </lineage>
</organism>
<name>A0A388TLL2_9BACT</name>
<comment type="caution">
    <text evidence="1">The sequence shown here is derived from an EMBL/GenBank/DDBJ whole genome shotgun (WGS) entry which is preliminary data.</text>
</comment>
<gene>
    <name evidence="1" type="ORF">RDn1_330</name>
</gene>
<proteinExistence type="predicted"/>